<reference evidence="1" key="1">
    <citation type="journal article" date="2023" name="Insect Mol. Biol.">
        <title>Genome sequencing provides insights into the evolution of gene families encoding plant cell wall-degrading enzymes in longhorned beetles.</title>
        <authorList>
            <person name="Shin N.R."/>
            <person name="Okamura Y."/>
            <person name="Kirsch R."/>
            <person name="Pauchet Y."/>
        </authorList>
    </citation>
    <scope>NUCLEOTIDE SEQUENCE</scope>
    <source>
        <strain evidence="1">MMC_N1</strain>
    </source>
</reference>
<gene>
    <name evidence="1" type="ORF">NQ317_007569</name>
</gene>
<sequence length="147" mass="17270">MRFNKELKQIAVAEFRRTFLNSTDLTDNTVLPENWMQEQKCQRWTISAVHLRRGDFVTSRPKESPNLDSIAKQISKQPELLNLKKQHSLLQMGQREEFNKLTQKLPQYKSTLLERQKVPLHSGFKKSVKFGFPPIRPSTAYVKMKKL</sequence>
<organism evidence="1 2">
    <name type="scientific">Molorchus minor</name>
    <dbReference type="NCBI Taxonomy" id="1323400"/>
    <lineage>
        <taxon>Eukaryota</taxon>
        <taxon>Metazoa</taxon>
        <taxon>Ecdysozoa</taxon>
        <taxon>Arthropoda</taxon>
        <taxon>Hexapoda</taxon>
        <taxon>Insecta</taxon>
        <taxon>Pterygota</taxon>
        <taxon>Neoptera</taxon>
        <taxon>Endopterygota</taxon>
        <taxon>Coleoptera</taxon>
        <taxon>Polyphaga</taxon>
        <taxon>Cucujiformia</taxon>
        <taxon>Chrysomeloidea</taxon>
        <taxon>Cerambycidae</taxon>
        <taxon>Lamiinae</taxon>
        <taxon>Monochamini</taxon>
        <taxon>Molorchus</taxon>
    </lineage>
</organism>
<protein>
    <submittedName>
        <fullName evidence="1">Uncharacterized protein</fullName>
    </submittedName>
</protein>
<dbReference type="Gene3D" id="3.40.50.11350">
    <property type="match status" value="1"/>
</dbReference>
<proteinExistence type="predicted"/>
<evidence type="ECO:0000313" key="1">
    <source>
        <dbReference type="EMBL" id="KAJ8948691.1"/>
    </source>
</evidence>
<name>A0ABQ9IQY8_9CUCU</name>
<accession>A0ABQ9IQY8</accession>
<dbReference type="Proteomes" id="UP001162164">
    <property type="component" value="Unassembled WGS sequence"/>
</dbReference>
<evidence type="ECO:0000313" key="2">
    <source>
        <dbReference type="Proteomes" id="UP001162164"/>
    </source>
</evidence>
<keyword evidence="2" id="KW-1185">Reference proteome</keyword>
<comment type="caution">
    <text evidence="1">The sequence shown here is derived from an EMBL/GenBank/DDBJ whole genome shotgun (WGS) entry which is preliminary data.</text>
</comment>
<dbReference type="EMBL" id="JAPWTJ010004070">
    <property type="protein sequence ID" value="KAJ8948691.1"/>
    <property type="molecule type" value="Genomic_DNA"/>
</dbReference>